<dbReference type="InterPro" id="IPR003439">
    <property type="entry name" value="ABC_transporter-like_ATP-bd"/>
</dbReference>
<dbReference type="PROSITE" id="PS50893">
    <property type="entry name" value="ABC_TRANSPORTER_2"/>
    <property type="match status" value="1"/>
</dbReference>
<dbReference type="OrthoDB" id="9806149at2"/>
<dbReference type="AlphaFoldDB" id="A0A1I2UU35"/>
<dbReference type="InterPro" id="IPR010230">
    <property type="entry name" value="FeS-cluster_ATPase_SufC"/>
</dbReference>
<dbReference type="PANTHER" id="PTHR43204">
    <property type="entry name" value="ABC TRANSPORTER I FAMILY MEMBER 6, CHLOROPLASTIC"/>
    <property type="match status" value="1"/>
</dbReference>
<dbReference type="EMBL" id="FOPJ01000016">
    <property type="protein sequence ID" value="SFG80473.1"/>
    <property type="molecule type" value="Genomic_DNA"/>
</dbReference>
<dbReference type="InterPro" id="IPR027417">
    <property type="entry name" value="P-loop_NTPase"/>
</dbReference>
<evidence type="ECO:0000313" key="6">
    <source>
        <dbReference type="Proteomes" id="UP000199065"/>
    </source>
</evidence>
<dbReference type="SMART" id="SM00382">
    <property type="entry name" value="AAA"/>
    <property type="match status" value="1"/>
</dbReference>
<dbReference type="PANTHER" id="PTHR43204:SF1">
    <property type="entry name" value="ABC TRANSPORTER I FAMILY MEMBER 6, CHLOROPLASTIC"/>
    <property type="match status" value="1"/>
</dbReference>
<sequence length="243" mass="25815">MANTPLLELEGVDVVVGDKVLCSDITLTINEGECHILLGPNGSGKSSLLHAIMGVRPFELKGGKALFRGQDLRDLDTTARAQAGLGMAFQRPPRLTGVSVRSLAKAIGDGDHFDESVKQLGLEHLANREVNCGFSGGESKRFEILKLTAQQPALCLLDEPESGVDLEQVGVVGEAVNNLLDTSAPDGTDRAAIVITHTGFILESVHSTTAHLMMNGKLVAEGAPQEMFDRIRSEGYSLVDVAS</sequence>
<dbReference type="InterPro" id="IPR003593">
    <property type="entry name" value="AAA+_ATPase"/>
</dbReference>
<comment type="similarity">
    <text evidence="1">Belongs to the ABC transporter superfamily. Ycf16 family.</text>
</comment>
<dbReference type="GO" id="GO:0005524">
    <property type="term" value="F:ATP binding"/>
    <property type="evidence" value="ECO:0007669"/>
    <property type="project" value="UniProtKB-KW"/>
</dbReference>
<accession>A0A1I2UU35</accession>
<keyword evidence="3 5" id="KW-0067">ATP-binding</keyword>
<dbReference type="GO" id="GO:0016887">
    <property type="term" value="F:ATP hydrolysis activity"/>
    <property type="evidence" value="ECO:0007669"/>
    <property type="project" value="InterPro"/>
</dbReference>
<evidence type="ECO:0000313" key="5">
    <source>
        <dbReference type="EMBL" id="SFG80473.1"/>
    </source>
</evidence>
<keyword evidence="6" id="KW-1185">Reference proteome</keyword>
<protein>
    <submittedName>
        <fullName evidence="5">Fe-S cluster assembly ATP-binding protein</fullName>
    </submittedName>
</protein>
<feature type="domain" description="ABC transporter" evidence="4">
    <location>
        <begin position="7"/>
        <end position="240"/>
    </location>
</feature>
<dbReference type="Pfam" id="PF00005">
    <property type="entry name" value="ABC_tran"/>
    <property type="match status" value="1"/>
</dbReference>
<evidence type="ECO:0000256" key="2">
    <source>
        <dbReference type="ARBA" id="ARBA00022741"/>
    </source>
</evidence>
<dbReference type="PROSITE" id="PS00211">
    <property type="entry name" value="ABC_TRANSPORTER_1"/>
    <property type="match status" value="1"/>
</dbReference>
<dbReference type="SUPFAM" id="SSF52540">
    <property type="entry name" value="P-loop containing nucleoside triphosphate hydrolases"/>
    <property type="match status" value="1"/>
</dbReference>
<evidence type="ECO:0000256" key="1">
    <source>
        <dbReference type="ARBA" id="ARBA00006216"/>
    </source>
</evidence>
<dbReference type="RefSeq" id="WP_092286939.1">
    <property type="nucleotide sequence ID" value="NZ_FOPJ01000016.1"/>
</dbReference>
<dbReference type="Gene3D" id="3.40.50.300">
    <property type="entry name" value="P-loop containing nucleotide triphosphate hydrolases"/>
    <property type="match status" value="1"/>
</dbReference>
<dbReference type="STRING" id="185761.SAMN05660282_02001"/>
<keyword evidence="2" id="KW-0547">Nucleotide-binding</keyword>
<evidence type="ECO:0000259" key="4">
    <source>
        <dbReference type="PROSITE" id="PS50893"/>
    </source>
</evidence>
<organism evidence="5 6">
    <name type="scientific">Corynebacterium spheniscorum</name>
    <dbReference type="NCBI Taxonomy" id="185761"/>
    <lineage>
        <taxon>Bacteria</taxon>
        <taxon>Bacillati</taxon>
        <taxon>Actinomycetota</taxon>
        <taxon>Actinomycetes</taxon>
        <taxon>Mycobacteriales</taxon>
        <taxon>Corynebacteriaceae</taxon>
        <taxon>Corynebacterium</taxon>
    </lineage>
</organism>
<dbReference type="InterPro" id="IPR017871">
    <property type="entry name" value="ABC_transporter-like_CS"/>
</dbReference>
<name>A0A1I2UU35_9CORY</name>
<proteinExistence type="inferred from homology"/>
<gene>
    <name evidence="5" type="ORF">SAMN05660282_02001</name>
</gene>
<dbReference type="Proteomes" id="UP000199065">
    <property type="component" value="Unassembled WGS sequence"/>
</dbReference>
<reference evidence="5 6" key="1">
    <citation type="submission" date="2016-10" db="EMBL/GenBank/DDBJ databases">
        <authorList>
            <person name="de Groot N.N."/>
        </authorList>
    </citation>
    <scope>NUCLEOTIDE SEQUENCE [LARGE SCALE GENOMIC DNA]</scope>
    <source>
        <strain>J11</strain>
        <strain evidence="6">PG 39</strain>
    </source>
</reference>
<evidence type="ECO:0000256" key="3">
    <source>
        <dbReference type="ARBA" id="ARBA00022840"/>
    </source>
</evidence>